<reference evidence="1" key="2">
    <citation type="journal article" date="2022" name="New Phytol.">
        <title>Evolutionary transition to the ectomycorrhizal habit in the genomes of a hyperdiverse lineage of mushroom-forming fungi.</title>
        <authorList>
            <person name="Looney B."/>
            <person name="Miyauchi S."/>
            <person name="Morin E."/>
            <person name="Drula E."/>
            <person name="Courty P.E."/>
            <person name="Kohler A."/>
            <person name="Kuo A."/>
            <person name="LaButti K."/>
            <person name="Pangilinan J."/>
            <person name="Lipzen A."/>
            <person name="Riley R."/>
            <person name="Andreopoulos W."/>
            <person name="He G."/>
            <person name="Johnson J."/>
            <person name="Nolan M."/>
            <person name="Tritt A."/>
            <person name="Barry K.W."/>
            <person name="Grigoriev I.V."/>
            <person name="Nagy L.G."/>
            <person name="Hibbett D."/>
            <person name="Henrissat B."/>
            <person name="Matheny P.B."/>
            <person name="Labbe J."/>
            <person name="Martin F.M."/>
        </authorList>
    </citation>
    <scope>NUCLEOTIDE SEQUENCE</scope>
    <source>
        <strain evidence="1">EC-137</strain>
    </source>
</reference>
<dbReference type="Proteomes" id="UP000814128">
    <property type="component" value="Unassembled WGS sequence"/>
</dbReference>
<dbReference type="EMBL" id="MU273599">
    <property type="protein sequence ID" value="KAI0030951.1"/>
    <property type="molecule type" value="Genomic_DNA"/>
</dbReference>
<gene>
    <name evidence="1" type="ORF">K488DRAFT_71800</name>
</gene>
<accession>A0ACB8QI09</accession>
<organism evidence="1 2">
    <name type="scientific">Vararia minispora EC-137</name>
    <dbReference type="NCBI Taxonomy" id="1314806"/>
    <lineage>
        <taxon>Eukaryota</taxon>
        <taxon>Fungi</taxon>
        <taxon>Dikarya</taxon>
        <taxon>Basidiomycota</taxon>
        <taxon>Agaricomycotina</taxon>
        <taxon>Agaricomycetes</taxon>
        <taxon>Russulales</taxon>
        <taxon>Lachnocladiaceae</taxon>
        <taxon>Vararia</taxon>
    </lineage>
</organism>
<keyword evidence="2" id="KW-1185">Reference proteome</keyword>
<sequence length="1166" mass="124433">MSGAAGPGGPPLDGLTFTQIGQPPKLLSRISSQPPKPEQSVSRSPSSDHSAPAPDPSTQRKPGRPPLFESLASSRKTAQNHPVPSAHTNADSNAFATTQHKKPLSSSSQPPSSLTPPAESPAPAPKAPVPPPSSLSALSQALPAATAPNVAERGGLQSSSDTLQATALSSAVPPRSASVPKQNSSSPSAVNTGPVSGAPSVVPFTSGEIGPRRLSTSVQPTASQSALESKADPSAVTVTMTDLARTDAPGATTSNSTGAHSARSPPSSSPTHAVSRPRPSSSASRPRSTTLLPTPLLTASLGLDSDPAMSLFSTLKKRREGLQQVHNTFKKCARDWIQSVQSSSTAAAALETKVAAVLVRADEARAQSDALVAAVQSAQALAQQLRSDAEDVRAGAESVAKEQMKIRASAESLSKWIPLLEHWDSETAGKEAADVELLRTELARLENVRRTAEERSRTAEGRARDEAARATESIHELEDTKKALTEQLEQAKRELVKVSKQLREQRQQRMEDSIRHGRQKSLERLQQQAPTPSSSLTSLSGPSVGGIGPPSDGAGVLTAVSVGAMFIVIDIGSGVGAESRCFVTRRGGAACACVLAASSGGSRFWFCTCPLDPVWFALLDPYFSPSALIAPDIFASYATAITDCTCPGTLIRTRNFATARTWEGTDAYTGFRTSADGHTSTISPSTRGSGVRECAAVASCAGSTSFPVTQSATPSSMFDPPAHVPQGSQLRQPPTAAFLCQAQEQRISPPVTKSPSLASTQAESRLRARMPSAETEVSLGETSDRAPHLDGIEDSDWPVDGAPSGRPTGEMNRPIHSGENGGPTHSMPSYPLVEPRQNSPDLLPPGIQQQQTRRQRRRPKIPDDRYTSQDPEASSVSSSSRQQSWDARTRVPAKRPFDDDDHEGHEEHRIPPPMRRRTQSPHRSNGGWSRSVSPPRRVAHYDLPPPGRAADSWKVSRDFESQHSDNYFARRSREPYGAPAPGGGRDRAGMANVYNESGAGSNRGVWSGGARGLSYDRPRDAGKNDDWAGIPAERKKKRSYYQHEAQGPYEYDRGNEPALLERMGLRSSPPAQTQTNLRDRSTQAGRGQRGIGRGGNSSHAHSQTNRTSYSSTPNRDANRTAPQRDGTRPVNQRTSTDRATMNRANADRLTLAERMVHQGRLEDRLS</sequence>
<evidence type="ECO:0000313" key="2">
    <source>
        <dbReference type="Proteomes" id="UP000814128"/>
    </source>
</evidence>
<proteinExistence type="predicted"/>
<reference evidence="1" key="1">
    <citation type="submission" date="2021-02" db="EMBL/GenBank/DDBJ databases">
        <authorList>
            <consortium name="DOE Joint Genome Institute"/>
            <person name="Ahrendt S."/>
            <person name="Looney B.P."/>
            <person name="Miyauchi S."/>
            <person name="Morin E."/>
            <person name="Drula E."/>
            <person name="Courty P.E."/>
            <person name="Chicoki N."/>
            <person name="Fauchery L."/>
            <person name="Kohler A."/>
            <person name="Kuo A."/>
            <person name="Labutti K."/>
            <person name="Pangilinan J."/>
            <person name="Lipzen A."/>
            <person name="Riley R."/>
            <person name="Andreopoulos W."/>
            <person name="He G."/>
            <person name="Johnson J."/>
            <person name="Barry K.W."/>
            <person name="Grigoriev I.V."/>
            <person name="Nagy L."/>
            <person name="Hibbett D."/>
            <person name="Henrissat B."/>
            <person name="Matheny P.B."/>
            <person name="Labbe J."/>
            <person name="Martin F."/>
        </authorList>
    </citation>
    <scope>NUCLEOTIDE SEQUENCE</scope>
    <source>
        <strain evidence="1">EC-137</strain>
    </source>
</reference>
<evidence type="ECO:0000313" key="1">
    <source>
        <dbReference type="EMBL" id="KAI0030951.1"/>
    </source>
</evidence>
<comment type="caution">
    <text evidence="1">The sequence shown here is derived from an EMBL/GenBank/DDBJ whole genome shotgun (WGS) entry which is preliminary data.</text>
</comment>
<name>A0ACB8QI09_9AGAM</name>
<protein>
    <submittedName>
        <fullName evidence="1">Uncharacterized protein</fullName>
    </submittedName>
</protein>